<gene>
    <name evidence="8" type="ORF">BDFB_013652</name>
</gene>
<keyword evidence="1" id="KW-0645">Protease</keyword>
<dbReference type="InterPro" id="IPR025660">
    <property type="entry name" value="Pept_his_AS"/>
</dbReference>
<name>A0A482VVB4_ASBVE</name>
<dbReference type="Pfam" id="PF00112">
    <property type="entry name" value="Peptidase_C1"/>
    <property type="match status" value="1"/>
</dbReference>
<keyword evidence="2" id="KW-0732">Signal</keyword>
<evidence type="ECO:0000256" key="4">
    <source>
        <dbReference type="ARBA" id="ARBA00022807"/>
    </source>
</evidence>
<dbReference type="SUPFAM" id="SSF54001">
    <property type="entry name" value="Cysteine proteinases"/>
    <property type="match status" value="1"/>
</dbReference>
<evidence type="ECO:0000256" key="1">
    <source>
        <dbReference type="ARBA" id="ARBA00022670"/>
    </source>
</evidence>
<evidence type="ECO:0000259" key="7">
    <source>
        <dbReference type="Pfam" id="PF08127"/>
    </source>
</evidence>
<reference evidence="8 9" key="1">
    <citation type="submission" date="2017-03" db="EMBL/GenBank/DDBJ databases">
        <title>Genome of the blue death feigning beetle - Asbolus verrucosus.</title>
        <authorList>
            <person name="Rider S.D."/>
        </authorList>
    </citation>
    <scope>NUCLEOTIDE SEQUENCE [LARGE SCALE GENOMIC DNA]</scope>
    <source>
        <strain evidence="8">Butters</strain>
        <tissue evidence="8">Head and leg muscle</tissue>
    </source>
</reference>
<dbReference type="Pfam" id="PF08127">
    <property type="entry name" value="Propeptide_C1"/>
    <property type="match status" value="1"/>
</dbReference>
<evidence type="ECO:0000313" key="8">
    <source>
        <dbReference type="EMBL" id="RZC36573.1"/>
    </source>
</evidence>
<evidence type="ECO:0000313" key="9">
    <source>
        <dbReference type="Proteomes" id="UP000292052"/>
    </source>
</evidence>
<dbReference type="Gene3D" id="3.90.70.10">
    <property type="entry name" value="Cysteine proteinases"/>
    <property type="match status" value="1"/>
</dbReference>
<dbReference type="GO" id="GO:0004197">
    <property type="term" value="F:cysteine-type endopeptidase activity"/>
    <property type="evidence" value="ECO:0007669"/>
    <property type="project" value="InterPro"/>
</dbReference>
<proteinExistence type="predicted"/>
<accession>A0A482VVB4</accession>
<dbReference type="Proteomes" id="UP000292052">
    <property type="component" value="Unassembled WGS sequence"/>
</dbReference>
<evidence type="ECO:0000256" key="3">
    <source>
        <dbReference type="ARBA" id="ARBA00022801"/>
    </source>
</evidence>
<keyword evidence="4" id="KW-0788">Thiol protease</keyword>
<evidence type="ECO:0000256" key="5">
    <source>
        <dbReference type="ARBA" id="ARBA00023157"/>
    </source>
</evidence>
<evidence type="ECO:0000256" key="2">
    <source>
        <dbReference type="ARBA" id="ARBA00022729"/>
    </source>
</evidence>
<protein>
    <submittedName>
        <fullName evidence="8">Peptidase C1 and/or Propeptide C1 domain containing protein</fullName>
    </submittedName>
</protein>
<organism evidence="8 9">
    <name type="scientific">Asbolus verrucosus</name>
    <name type="common">Desert ironclad beetle</name>
    <dbReference type="NCBI Taxonomy" id="1661398"/>
    <lineage>
        <taxon>Eukaryota</taxon>
        <taxon>Metazoa</taxon>
        <taxon>Ecdysozoa</taxon>
        <taxon>Arthropoda</taxon>
        <taxon>Hexapoda</taxon>
        <taxon>Insecta</taxon>
        <taxon>Pterygota</taxon>
        <taxon>Neoptera</taxon>
        <taxon>Endopterygota</taxon>
        <taxon>Coleoptera</taxon>
        <taxon>Polyphaga</taxon>
        <taxon>Cucujiformia</taxon>
        <taxon>Tenebrionidae</taxon>
        <taxon>Pimeliinae</taxon>
        <taxon>Asbolus</taxon>
    </lineage>
</organism>
<dbReference type="GO" id="GO:0006508">
    <property type="term" value="P:proteolysis"/>
    <property type="evidence" value="ECO:0007669"/>
    <property type="project" value="UniProtKB-KW"/>
</dbReference>
<comment type="caution">
    <text evidence="8">The sequence shown here is derived from an EMBL/GenBank/DDBJ whole genome shotgun (WGS) entry which is preliminary data.</text>
</comment>
<sequence>MAKEQDDINTDEFINSINQAQSSWIAGRNFPKNTTKKYLKGLCGTTIDYISKVQSMVVNMDREKLLRSFAVQSISILVFRVANLIRSWLFFTMTARESQVYKIPYEADKKFGRTVYSFNDHRRMQTEMVVNEPIHPIMVVYEDFYCYKNGVYIHTKGNFSGYHSVRIIGWSVDAKLQSHLLGANSWGVKWGLDGFFRS</sequence>
<evidence type="ECO:0000259" key="6">
    <source>
        <dbReference type="Pfam" id="PF00112"/>
    </source>
</evidence>
<dbReference type="AlphaFoldDB" id="A0A482VVB4"/>
<dbReference type="OrthoDB" id="3789175at2759"/>
<dbReference type="InterPro" id="IPR038765">
    <property type="entry name" value="Papain-like_cys_pep_sf"/>
</dbReference>
<dbReference type="STRING" id="1661398.A0A482VVB4"/>
<feature type="domain" description="Peptidase C1A propeptide" evidence="7">
    <location>
        <begin position="10"/>
        <end position="46"/>
    </location>
</feature>
<keyword evidence="3" id="KW-0378">Hydrolase</keyword>
<keyword evidence="5" id="KW-1015">Disulfide bond</keyword>
<dbReference type="InterPro" id="IPR012599">
    <property type="entry name" value="Propeptide_C1A"/>
</dbReference>
<keyword evidence="9" id="KW-1185">Reference proteome</keyword>
<dbReference type="InterPro" id="IPR000668">
    <property type="entry name" value="Peptidase_C1A_C"/>
</dbReference>
<dbReference type="EMBL" id="QDEB01060684">
    <property type="protein sequence ID" value="RZC36573.1"/>
    <property type="molecule type" value="Genomic_DNA"/>
</dbReference>
<dbReference type="PROSITE" id="PS00639">
    <property type="entry name" value="THIOL_PROTEASE_HIS"/>
    <property type="match status" value="1"/>
</dbReference>
<feature type="domain" description="Peptidase C1A papain C-terminal" evidence="6">
    <location>
        <begin position="104"/>
        <end position="197"/>
    </location>
</feature>